<feature type="compositionally biased region" description="Polar residues" evidence="1">
    <location>
        <begin position="241"/>
        <end position="250"/>
    </location>
</feature>
<evidence type="ECO:0000313" key="3">
    <source>
        <dbReference type="Proteomes" id="UP000192247"/>
    </source>
</evidence>
<protein>
    <submittedName>
        <fullName evidence="2">Uncharacterized protein</fullName>
    </submittedName>
</protein>
<feature type="region of interest" description="Disordered" evidence="1">
    <location>
        <begin position="34"/>
        <end position="74"/>
    </location>
</feature>
<organism evidence="2 3">
    <name type="scientific">Tropilaelaps mercedesae</name>
    <dbReference type="NCBI Taxonomy" id="418985"/>
    <lineage>
        <taxon>Eukaryota</taxon>
        <taxon>Metazoa</taxon>
        <taxon>Ecdysozoa</taxon>
        <taxon>Arthropoda</taxon>
        <taxon>Chelicerata</taxon>
        <taxon>Arachnida</taxon>
        <taxon>Acari</taxon>
        <taxon>Parasitiformes</taxon>
        <taxon>Mesostigmata</taxon>
        <taxon>Gamasina</taxon>
        <taxon>Dermanyssoidea</taxon>
        <taxon>Laelapidae</taxon>
        <taxon>Tropilaelaps</taxon>
    </lineage>
</organism>
<feature type="compositionally biased region" description="Basic and acidic residues" evidence="1">
    <location>
        <begin position="158"/>
        <end position="167"/>
    </location>
</feature>
<dbReference type="EMBL" id="MNPL01007982">
    <property type="protein sequence ID" value="OQR74437.1"/>
    <property type="molecule type" value="Genomic_DNA"/>
</dbReference>
<comment type="caution">
    <text evidence="2">The sequence shown here is derived from an EMBL/GenBank/DDBJ whole genome shotgun (WGS) entry which is preliminary data.</text>
</comment>
<dbReference type="AlphaFoldDB" id="A0A1V9XLR4"/>
<dbReference type="Proteomes" id="UP000192247">
    <property type="component" value="Unassembled WGS sequence"/>
</dbReference>
<evidence type="ECO:0000256" key="1">
    <source>
        <dbReference type="SAM" id="MobiDB-lite"/>
    </source>
</evidence>
<proteinExistence type="predicted"/>
<reference evidence="2 3" key="1">
    <citation type="journal article" date="2017" name="Gigascience">
        <title>Draft genome of the honey bee ectoparasitic mite, Tropilaelaps mercedesae, is shaped by the parasitic life history.</title>
        <authorList>
            <person name="Dong X."/>
            <person name="Armstrong S.D."/>
            <person name="Xia D."/>
            <person name="Makepeace B.L."/>
            <person name="Darby A.C."/>
            <person name="Kadowaki T."/>
        </authorList>
    </citation>
    <scope>NUCLEOTIDE SEQUENCE [LARGE SCALE GENOMIC DNA]</scope>
    <source>
        <strain evidence="2">Wuxi-XJTLU</strain>
    </source>
</reference>
<feature type="non-terminal residue" evidence="2">
    <location>
        <position position="250"/>
    </location>
</feature>
<keyword evidence="3" id="KW-1185">Reference proteome</keyword>
<feature type="compositionally biased region" description="Polar residues" evidence="1">
    <location>
        <begin position="145"/>
        <end position="155"/>
    </location>
</feature>
<evidence type="ECO:0000313" key="2">
    <source>
        <dbReference type="EMBL" id="OQR74437.1"/>
    </source>
</evidence>
<feature type="compositionally biased region" description="Polar residues" evidence="1">
    <location>
        <begin position="202"/>
        <end position="218"/>
    </location>
</feature>
<accession>A0A1V9XLR4</accession>
<dbReference type="InParanoid" id="A0A1V9XLR4"/>
<sequence length="250" mass="29396">MLFEGINLQCCRLNVAEWAFSYSYYSRARRMVQRSPGYGGSARSRQSQVSIERPRNAPNSNPNQRDFRDNSDFNARINNCNGHAQNRRQSGKKLSLRNQKLNNLKQTRTHQNAEESHCHLGPLGLRLLQRELPRLNHTRRRHQYENTGSNHQQRGIQRRRETRKDSTQRQNRAKNVTARLFRNQETVNASRKSRSRAARPNRFQQNLDRQNRYQNPTHNAKDQKKYSKGSTKTKHNIRPQRVSNGGSEPR</sequence>
<feature type="region of interest" description="Disordered" evidence="1">
    <location>
        <begin position="139"/>
        <end position="250"/>
    </location>
</feature>
<gene>
    <name evidence="2" type="ORF">BIW11_09073</name>
</gene>
<name>A0A1V9XLR4_9ACAR</name>